<gene>
    <name evidence="5" type="ORF">HC235_09495</name>
</gene>
<dbReference type="Proteomes" id="UP000554766">
    <property type="component" value="Unassembled WGS sequence"/>
</dbReference>
<dbReference type="InterPro" id="IPR001131">
    <property type="entry name" value="Peptidase_M24B_aminopep-P_CS"/>
</dbReference>
<evidence type="ECO:0000256" key="1">
    <source>
        <dbReference type="ARBA" id="ARBA00022723"/>
    </source>
</evidence>
<dbReference type="Gene3D" id="3.90.230.10">
    <property type="entry name" value="Creatinase/methionine aminopeptidase superfamily"/>
    <property type="match status" value="1"/>
</dbReference>
<sequence length="347" mass="37837">MNSYMGLEKLVKAFSERFDYLVLTRGPNLAYAVGMPDAVGLVVDLKTGGSTLYVSRLDYARAKSAAAVDKVVGISSAEIPPRRPGEELVIVPSFNEVVKKLEGRVASDNKEVGTDVSQEILEIRSVKDDWEVVIMKEALRITEGVYQRLASARLVGLRERDVAALVYKWFMEDGADGVAFDPIVASGPNGAYPHYRFGDRKIAHGDYVVVDIGARKDLYCADMTRTFTIGLNPALRDALYAVYEAVKAAEKVAGEGVPAAEVDKAARKVLEEYGFGQYFIHSTGHGVGVEVHEPPRLFTTSKDVLRRGHVVTIEPGVYIEGVGGVRIEDMVYINGGAVVLNKTPLLL</sequence>
<protein>
    <submittedName>
        <fullName evidence="5">Aminopeptidase P family protein</fullName>
    </submittedName>
</protein>
<accession>A0A7L4PCI6</accession>
<comment type="caution">
    <text evidence="5">The sequence shown here is derived from an EMBL/GenBank/DDBJ whole genome shotgun (WGS) entry which is preliminary data.</text>
</comment>
<comment type="similarity">
    <text evidence="3">Belongs to the peptidase M24B family.</text>
</comment>
<reference evidence="5 6" key="1">
    <citation type="journal article" date="2020" name="Nat. Commun.">
        <title>The structures of two archaeal type IV pili illuminate evolutionary relationships.</title>
        <authorList>
            <person name="Wang F."/>
            <person name="Baquero D.P."/>
            <person name="Su Z."/>
            <person name="Beltran L.C."/>
            <person name="Prangishvili D."/>
            <person name="Krupovic M."/>
            <person name="Egelman E.H."/>
        </authorList>
    </citation>
    <scope>NUCLEOTIDE SEQUENCE [LARGE SCALE GENOMIC DNA]</scope>
    <source>
        <strain evidence="5 6">2GA</strain>
    </source>
</reference>
<dbReference type="GO" id="GO:0004177">
    <property type="term" value="F:aminopeptidase activity"/>
    <property type="evidence" value="ECO:0007669"/>
    <property type="project" value="UniProtKB-KW"/>
</dbReference>
<dbReference type="EMBL" id="JAAVJF010000004">
    <property type="protein sequence ID" value="NYR16157.1"/>
    <property type="molecule type" value="Genomic_DNA"/>
</dbReference>
<dbReference type="CDD" id="cd01092">
    <property type="entry name" value="APP-like"/>
    <property type="match status" value="1"/>
</dbReference>
<keyword evidence="6" id="KW-1185">Reference proteome</keyword>
<dbReference type="OMA" id="VGRTERH"/>
<dbReference type="RefSeq" id="WP_011901742.1">
    <property type="nucleotide sequence ID" value="NZ_JAAVJF010000004.1"/>
</dbReference>
<dbReference type="InterPro" id="IPR050659">
    <property type="entry name" value="Peptidase_M24B"/>
</dbReference>
<dbReference type="InterPro" id="IPR036005">
    <property type="entry name" value="Creatinase/aminopeptidase-like"/>
</dbReference>
<evidence type="ECO:0000313" key="5">
    <source>
        <dbReference type="EMBL" id="NYR16157.1"/>
    </source>
</evidence>
<feature type="domain" description="Peptidase M24" evidence="4">
    <location>
        <begin position="135"/>
        <end position="333"/>
    </location>
</feature>
<keyword evidence="1 3" id="KW-0479">Metal-binding</keyword>
<organism evidence="5 6">
    <name type="scientific">Pyrobaculum arsenaticum</name>
    <dbReference type="NCBI Taxonomy" id="121277"/>
    <lineage>
        <taxon>Archaea</taxon>
        <taxon>Thermoproteota</taxon>
        <taxon>Thermoprotei</taxon>
        <taxon>Thermoproteales</taxon>
        <taxon>Thermoproteaceae</taxon>
        <taxon>Pyrobaculum</taxon>
    </lineage>
</organism>
<keyword evidence="5" id="KW-0031">Aminopeptidase</keyword>
<name>A0A7L4PCI6_9CREN</name>
<dbReference type="PANTHER" id="PTHR46112:SF2">
    <property type="entry name" value="XAA-PRO AMINOPEPTIDASE P-RELATED"/>
    <property type="match status" value="1"/>
</dbReference>
<keyword evidence="2" id="KW-0378">Hydrolase</keyword>
<keyword evidence="5" id="KW-0645">Protease</keyword>
<proteinExistence type="inferred from homology"/>
<dbReference type="SUPFAM" id="SSF55920">
    <property type="entry name" value="Creatinase/aminopeptidase"/>
    <property type="match status" value="1"/>
</dbReference>
<dbReference type="GO" id="GO:0046872">
    <property type="term" value="F:metal ion binding"/>
    <property type="evidence" value="ECO:0007669"/>
    <property type="project" value="UniProtKB-KW"/>
</dbReference>
<dbReference type="GeneID" id="5054094"/>
<dbReference type="PROSITE" id="PS00491">
    <property type="entry name" value="PROLINE_PEPTIDASE"/>
    <property type="match status" value="1"/>
</dbReference>
<evidence type="ECO:0000256" key="3">
    <source>
        <dbReference type="RuleBase" id="RU000590"/>
    </source>
</evidence>
<evidence type="ECO:0000259" key="4">
    <source>
        <dbReference type="Pfam" id="PF00557"/>
    </source>
</evidence>
<evidence type="ECO:0000256" key="2">
    <source>
        <dbReference type="ARBA" id="ARBA00022801"/>
    </source>
</evidence>
<dbReference type="PANTHER" id="PTHR46112">
    <property type="entry name" value="AMINOPEPTIDASE"/>
    <property type="match status" value="1"/>
</dbReference>
<dbReference type="AlphaFoldDB" id="A0A7L4PCI6"/>
<dbReference type="InterPro" id="IPR000994">
    <property type="entry name" value="Pept_M24"/>
</dbReference>
<dbReference type="Pfam" id="PF00557">
    <property type="entry name" value="Peptidase_M24"/>
    <property type="match status" value="1"/>
</dbReference>
<evidence type="ECO:0000313" key="6">
    <source>
        <dbReference type="Proteomes" id="UP000554766"/>
    </source>
</evidence>